<sequence>MEVDGGTCEENDFRASIVEISGGAHGVVGMVILAEDEGRNVGFLSVVEFRDGVLSRQRSYHTRGRRQAGFVTESVALNRATWKQQRQMPHSFLPTANKKVESTKKNQCVTLDFLFSTEKPSCCVEDGFCRRWHGRLMMVVAAPARVVLRSDACARRRSIRGHSGAGCITGSMYGVVGLISSWM</sequence>
<protein>
    <submittedName>
        <fullName evidence="1">Uncharacterized protein</fullName>
    </submittedName>
</protein>
<evidence type="ECO:0000313" key="2">
    <source>
        <dbReference type="Proteomes" id="UP000053144"/>
    </source>
</evidence>
<dbReference type="Gramene" id="KOM54276">
    <property type="protein sequence ID" value="KOM54276"/>
    <property type="gene ID" value="LR48_Vigan10g016800"/>
</dbReference>
<gene>
    <name evidence="1" type="ORF">LR48_Vigan10g016800</name>
</gene>
<organism evidence="1 2">
    <name type="scientific">Phaseolus angularis</name>
    <name type="common">Azuki bean</name>
    <name type="synonym">Vigna angularis</name>
    <dbReference type="NCBI Taxonomy" id="3914"/>
    <lineage>
        <taxon>Eukaryota</taxon>
        <taxon>Viridiplantae</taxon>
        <taxon>Streptophyta</taxon>
        <taxon>Embryophyta</taxon>
        <taxon>Tracheophyta</taxon>
        <taxon>Spermatophyta</taxon>
        <taxon>Magnoliopsida</taxon>
        <taxon>eudicotyledons</taxon>
        <taxon>Gunneridae</taxon>
        <taxon>Pentapetalae</taxon>
        <taxon>rosids</taxon>
        <taxon>fabids</taxon>
        <taxon>Fabales</taxon>
        <taxon>Fabaceae</taxon>
        <taxon>Papilionoideae</taxon>
        <taxon>50 kb inversion clade</taxon>
        <taxon>NPAAA clade</taxon>
        <taxon>indigoferoid/millettioid clade</taxon>
        <taxon>Phaseoleae</taxon>
        <taxon>Vigna</taxon>
    </lineage>
</organism>
<dbReference type="AlphaFoldDB" id="A0A0L9VGV4"/>
<dbReference type="Proteomes" id="UP000053144">
    <property type="component" value="Chromosome 10"/>
</dbReference>
<reference evidence="2" key="1">
    <citation type="journal article" date="2015" name="Proc. Natl. Acad. Sci. U.S.A.">
        <title>Genome sequencing of adzuki bean (Vigna angularis) provides insight into high starch and low fat accumulation and domestication.</title>
        <authorList>
            <person name="Yang K."/>
            <person name="Tian Z."/>
            <person name="Chen C."/>
            <person name="Luo L."/>
            <person name="Zhao B."/>
            <person name="Wang Z."/>
            <person name="Yu L."/>
            <person name="Li Y."/>
            <person name="Sun Y."/>
            <person name="Li W."/>
            <person name="Chen Y."/>
            <person name="Li Y."/>
            <person name="Zhang Y."/>
            <person name="Ai D."/>
            <person name="Zhao J."/>
            <person name="Shang C."/>
            <person name="Ma Y."/>
            <person name="Wu B."/>
            <person name="Wang M."/>
            <person name="Gao L."/>
            <person name="Sun D."/>
            <person name="Zhang P."/>
            <person name="Guo F."/>
            <person name="Wang W."/>
            <person name="Li Y."/>
            <person name="Wang J."/>
            <person name="Varshney R.K."/>
            <person name="Wang J."/>
            <person name="Ling H.Q."/>
            <person name="Wan P."/>
        </authorList>
    </citation>
    <scope>NUCLEOTIDE SEQUENCE</scope>
    <source>
        <strain evidence="2">cv. Jingnong 6</strain>
    </source>
</reference>
<proteinExistence type="predicted"/>
<evidence type="ECO:0000313" key="1">
    <source>
        <dbReference type="EMBL" id="KOM54276.1"/>
    </source>
</evidence>
<name>A0A0L9VGV4_PHAAN</name>
<accession>A0A0L9VGV4</accession>
<dbReference type="EMBL" id="CM003380">
    <property type="protein sequence ID" value="KOM54276.1"/>
    <property type="molecule type" value="Genomic_DNA"/>
</dbReference>